<sequence length="357" mass="39409">MEIASPAEPIIENLVSKGWCFRDVDEMHFIIQSIPLDGKDKKASVGLVEAELLNMDLRDIGGVSLPDPSVIKKSSHLQGPKILQVASVRDISQSSIEVAFNSFQHRHRLLRFSLTDGHSEIIAVEYKAIPSITDVIVPGIKVLLQHKTPIHSGIICLDSVTLKVLGGVVQTLYEEWEVNQKYSGFARSSIRAPKAVDDDGGPPQFEKLQINSPDLHNSSSSNALVKLNGSSSQRQMSYKMEDSSNTASVSGQAEEKSTQESRPKEVAEALPVQNQAAAQKLLQKMNQSHWDGRQIPAMTRELAWQLQNQLDLEECNVRREENLEEEEEGEEGESGDLVKALCSAEIKVVVVLLLTPD</sequence>
<dbReference type="SMART" id="SM01161">
    <property type="entry name" value="DUF1767"/>
    <property type="match status" value="1"/>
</dbReference>
<feature type="region of interest" description="Disordered" evidence="3">
    <location>
        <begin position="192"/>
        <end position="266"/>
    </location>
</feature>
<organism evidence="5 6">
    <name type="scientific">Aristolochia fimbriata</name>
    <name type="common">White veined hardy Dutchman's pipe vine</name>
    <dbReference type="NCBI Taxonomy" id="158543"/>
    <lineage>
        <taxon>Eukaryota</taxon>
        <taxon>Viridiplantae</taxon>
        <taxon>Streptophyta</taxon>
        <taxon>Embryophyta</taxon>
        <taxon>Tracheophyta</taxon>
        <taxon>Spermatophyta</taxon>
        <taxon>Magnoliopsida</taxon>
        <taxon>Magnoliidae</taxon>
        <taxon>Piperales</taxon>
        <taxon>Aristolochiaceae</taxon>
        <taxon>Aristolochia</taxon>
    </lineage>
</organism>
<keyword evidence="2" id="KW-0539">Nucleus</keyword>
<comment type="subcellular location">
    <subcellularLocation>
        <location evidence="1">Nucleus</location>
    </subcellularLocation>
</comment>
<gene>
    <name evidence="5" type="ORF">H6P81_003875</name>
</gene>
<evidence type="ECO:0000313" key="6">
    <source>
        <dbReference type="Proteomes" id="UP000825729"/>
    </source>
</evidence>
<dbReference type="InterPro" id="IPR013894">
    <property type="entry name" value="RMI1_OB"/>
</dbReference>
<feature type="compositionally biased region" description="Basic and acidic residues" evidence="3">
    <location>
        <begin position="253"/>
        <end position="266"/>
    </location>
</feature>
<evidence type="ECO:0000259" key="4">
    <source>
        <dbReference type="Pfam" id="PF08585"/>
    </source>
</evidence>
<evidence type="ECO:0000256" key="3">
    <source>
        <dbReference type="SAM" id="MobiDB-lite"/>
    </source>
</evidence>
<evidence type="ECO:0000256" key="1">
    <source>
        <dbReference type="ARBA" id="ARBA00004123"/>
    </source>
</evidence>
<protein>
    <recommendedName>
        <fullName evidence="4">RecQ mediated genome instability protein 1 OB-fold domain-containing protein</fullName>
    </recommendedName>
</protein>
<keyword evidence="6" id="KW-1185">Reference proteome</keyword>
<dbReference type="EMBL" id="JAINDJ010000002">
    <property type="protein sequence ID" value="KAG9459367.1"/>
    <property type="molecule type" value="Genomic_DNA"/>
</dbReference>
<feature type="compositionally biased region" description="Polar residues" evidence="3">
    <location>
        <begin position="209"/>
        <end position="236"/>
    </location>
</feature>
<dbReference type="AlphaFoldDB" id="A0AAV7FDU4"/>
<name>A0AAV7FDU4_ARIFI</name>
<proteinExistence type="predicted"/>
<dbReference type="InterPro" id="IPR042470">
    <property type="entry name" value="RMI1_N_C_sf"/>
</dbReference>
<evidence type="ECO:0000256" key="2">
    <source>
        <dbReference type="ARBA" id="ARBA00023242"/>
    </source>
</evidence>
<dbReference type="Proteomes" id="UP000825729">
    <property type="component" value="Unassembled WGS sequence"/>
</dbReference>
<dbReference type="Gene3D" id="2.40.50.770">
    <property type="entry name" value="RecQ-mediated genome instability protein Rmi1, C-terminal domain"/>
    <property type="match status" value="1"/>
</dbReference>
<dbReference type="GO" id="GO:0005634">
    <property type="term" value="C:nucleus"/>
    <property type="evidence" value="ECO:0007669"/>
    <property type="project" value="UniProtKB-SubCell"/>
</dbReference>
<accession>A0AAV7FDU4</accession>
<feature type="domain" description="RecQ mediated genome instability protein 1 OB-fold" evidence="4">
    <location>
        <begin position="73"/>
        <end position="178"/>
    </location>
</feature>
<dbReference type="Pfam" id="PF08585">
    <property type="entry name" value="RMI1_N_C"/>
    <property type="match status" value="1"/>
</dbReference>
<dbReference type="PANTHER" id="PTHR13681">
    <property type="entry name" value="SURVIVAL OF MOTOR NEURON-RELATED-SPLICING FACTOR 30-RELATED"/>
    <property type="match status" value="1"/>
</dbReference>
<reference evidence="5 6" key="1">
    <citation type="submission" date="2021-07" db="EMBL/GenBank/DDBJ databases">
        <title>The Aristolochia fimbriata genome: insights into angiosperm evolution, floral development and chemical biosynthesis.</title>
        <authorList>
            <person name="Jiao Y."/>
        </authorList>
    </citation>
    <scope>NUCLEOTIDE SEQUENCE [LARGE SCALE GENOMIC DNA]</scope>
    <source>
        <strain evidence="5">IBCAS-2021</strain>
        <tissue evidence="5">Leaf</tissue>
    </source>
</reference>
<evidence type="ECO:0000313" key="5">
    <source>
        <dbReference type="EMBL" id="KAG9459367.1"/>
    </source>
</evidence>
<dbReference type="PANTHER" id="PTHR13681:SF24">
    <property type="entry name" value="TUDOR DOMAIN-CONTAINING PROTEIN 3"/>
    <property type="match status" value="1"/>
</dbReference>
<comment type="caution">
    <text evidence="5">The sequence shown here is derived from an EMBL/GenBank/DDBJ whole genome shotgun (WGS) entry which is preliminary data.</text>
</comment>